<feature type="compositionally biased region" description="Polar residues" evidence="10">
    <location>
        <begin position="201"/>
        <end position="212"/>
    </location>
</feature>
<evidence type="ECO:0000256" key="2">
    <source>
        <dbReference type="ARBA" id="ARBA00008317"/>
    </source>
</evidence>
<evidence type="ECO:0000256" key="8">
    <source>
        <dbReference type="ARBA" id="ARBA00023128"/>
    </source>
</evidence>
<dbReference type="PANTHER" id="PTHR13094:SF1">
    <property type="entry name" value="NADH DEHYDROGENASE [UBIQUINONE] 1 BETA SUBCOMPLEX SUBUNIT 10"/>
    <property type="match status" value="1"/>
</dbReference>
<comment type="subcellular location">
    <subcellularLocation>
        <location evidence="1">Mitochondrion inner membrane</location>
        <topology evidence="1">Peripheral membrane protein</topology>
        <orientation evidence="1">Matrix side</orientation>
    </subcellularLocation>
</comment>
<dbReference type="GO" id="GO:0045271">
    <property type="term" value="C:respiratory chain complex I"/>
    <property type="evidence" value="ECO:0007669"/>
    <property type="project" value="UniProtKB-ARBA"/>
</dbReference>
<dbReference type="EMBL" id="JBJKFK010002557">
    <property type="protein sequence ID" value="KAL3310926.1"/>
    <property type="molecule type" value="Genomic_DNA"/>
</dbReference>
<keyword evidence="4" id="KW-0813">Transport</keyword>
<evidence type="ECO:0000313" key="12">
    <source>
        <dbReference type="Proteomes" id="UP001626550"/>
    </source>
</evidence>
<accession>A0ABD2PYJ9</accession>
<gene>
    <name evidence="11" type="primary">NDUFB10</name>
    <name evidence="11" type="ORF">Ciccas_010499</name>
</gene>
<evidence type="ECO:0000256" key="9">
    <source>
        <dbReference type="ARBA" id="ARBA00023136"/>
    </source>
</evidence>
<evidence type="ECO:0000256" key="6">
    <source>
        <dbReference type="ARBA" id="ARBA00022792"/>
    </source>
</evidence>
<evidence type="ECO:0000256" key="10">
    <source>
        <dbReference type="SAM" id="MobiDB-lite"/>
    </source>
</evidence>
<keyword evidence="5" id="KW-0679">Respiratory chain</keyword>
<keyword evidence="7" id="KW-0249">Electron transport</keyword>
<feature type="compositionally biased region" description="Basic and acidic residues" evidence="10">
    <location>
        <begin position="185"/>
        <end position="197"/>
    </location>
</feature>
<name>A0ABD2PYJ9_9PLAT</name>
<evidence type="ECO:0000256" key="4">
    <source>
        <dbReference type="ARBA" id="ARBA00022448"/>
    </source>
</evidence>
<evidence type="ECO:0000313" key="11">
    <source>
        <dbReference type="EMBL" id="KAL3310926.1"/>
    </source>
</evidence>
<organism evidence="11 12">
    <name type="scientific">Cichlidogyrus casuarinus</name>
    <dbReference type="NCBI Taxonomy" id="1844966"/>
    <lineage>
        <taxon>Eukaryota</taxon>
        <taxon>Metazoa</taxon>
        <taxon>Spiralia</taxon>
        <taxon>Lophotrochozoa</taxon>
        <taxon>Platyhelminthes</taxon>
        <taxon>Monogenea</taxon>
        <taxon>Monopisthocotylea</taxon>
        <taxon>Dactylogyridea</taxon>
        <taxon>Ancyrocephalidae</taxon>
        <taxon>Cichlidogyrus</taxon>
    </lineage>
</organism>
<protein>
    <recommendedName>
        <fullName evidence="3">NADH dehydrogenase [ubiquinone] 1 beta subcomplex subunit 10</fullName>
    </recommendedName>
</protein>
<keyword evidence="8" id="KW-0496">Mitochondrion</keyword>
<evidence type="ECO:0000256" key="5">
    <source>
        <dbReference type="ARBA" id="ARBA00022660"/>
    </source>
</evidence>
<dbReference type="InterPro" id="IPR039993">
    <property type="entry name" value="NDUFB10"/>
</dbReference>
<evidence type="ECO:0000256" key="1">
    <source>
        <dbReference type="ARBA" id="ARBA00004443"/>
    </source>
</evidence>
<sequence>MGEGHGEHDSHHAEPTREMIFAPMDFSPMEKYFYKPIGYMVDWPVTFFKTQIVDRVRVPTYTYHERIPRVPTIDECKLDDDMCIHFANTQFKRDRRVDKNIIHILQQRFNRCQKWHQYDDETRLEKCARFENDLRDSQVNYFIKYQETAHPKDVVASFMKQKHRMLWERRYGEVGNGKSGVPRPVPEKKEKTMHDYMAESYSATSQPKEMKA</sequence>
<dbReference type="PANTHER" id="PTHR13094">
    <property type="entry name" value="NADH-UBIQUINONE OXIDOREDUCTASE PDSW SUBUNIT"/>
    <property type="match status" value="1"/>
</dbReference>
<evidence type="ECO:0000256" key="7">
    <source>
        <dbReference type="ARBA" id="ARBA00022982"/>
    </source>
</evidence>
<dbReference type="InterPro" id="IPR019377">
    <property type="entry name" value="NADH_UbQ_OxRdtase_su10"/>
</dbReference>
<dbReference type="Pfam" id="PF10249">
    <property type="entry name" value="NDUFB10"/>
    <property type="match status" value="1"/>
</dbReference>
<comment type="caution">
    <text evidence="11">The sequence shown here is derived from an EMBL/GenBank/DDBJ whole genome shotgun (WGS) entry which is preliminary data.</text>
</comment>
<feature type="region of interest" description="Disordered" evidence="10">
    <location>
        <begin position="173"/>
        <end position="212"/>
    </location>
</feature>
<reference evidence="11 12" key="1">
    <citation type="submission" date="2024-11" db="EMBL/GenBank/DDBJ databases">
        <title>Adaptive evolution of stress response genes in parasites aligns with host niche diversity.</title>
        <authorList>
            <person name="Hahn C."/>
            <person name="Resl P."/>
        </authorList>
    </citation>
    <scope>NUCLEOTIDE SEQUENCE [LARGE SCALE GENOMIC DNA]</scope>
    <source>
        <strain evidence="11">EGGRZ-B1_66</strain>
        <tissue evidence="11">Body</tissue>
    </source>
</reference>
<evidence type="ECO:0000256" key="3">
    <source>
        <dbReference type="ARBA" id="ARBA00014109"/>
    </source>
</evidence>
<keyword evidence="12" id="KW-1185">Reference proteome</keyword>
<proteinExistence type="inferred from homology"/>
<keyword evidence="9" id="KW-0472">Membrane</keyword>
<dbReference type="AlphaFoldDB" id="A0ABD2PYJ9"/>
<keyword evidence="6" id="KW-0999">Mitochondrion inner membrane</keyword>
<dbReference type="GO" id="GO:0005743">
    <property type="term" value="C:mitochondrial inner membrane"/>
    <property type="evidence" value="ECO:0007669"/>
    <property type="project" value="UniProtKB-SubCell"/>
</dbReference>
<dbReference type="Proteomes" id="UP001626550">
    <property type="component" value="Unassembled WGS sequence"/>
</dbReference>
<comment type="similarity">
    <text evidence="2">Belongs to the complex I NDUFB10 subunit family.</text>
</comment>